<name>A0ACB7W9H7_DIOAL</name>
<gene>
    <name evidence="1" type="ORF">IHE45_04G000300</name>
</gene>
<dbReference type="EMBL" id="CM037014">
    <property type="protein sequence ID" value="KAH7684774.1"/>
    <property type="molecule type" value="Genomic_DNA"/>
</dbReference>
<evidence type="ECO:0000313" key="2">
    <source>
        <dbReference type="Proteomes" id="UP000827976"/>
    </source>
</evidence>
<sequence>MLFSISVTRKPRKQRKKKIKDTNEAEVANQGKDEENPKKTGSPSSALSKPDTVDKELGTSTSNPITEPGVATLGQGNLTDDPSHIDVERSNNNIADPVYDTDGSSSEDEVPATCEVDFNISKLVLSFASEDSIRNLCWLLKFYKSNSACTNHYITCMLKRFCDDLELYPMLYQLSLMTTFHEILAERKSSVSNEYKNIVDFLSKVARRMLRTIKRQPLLFVEMLFWKTRKECHCINAEVIQGGISNFDGKVGQPNDRAGPTYKSMAESLGDDEADVIIQHNFNDQCEGAPSDPQGHKPSKRQKGFVPVFDQEQEDTLRLLYEKYKDDAQCSRLIAEAMDPDGKITAVHVSAKLRRLGLMISGRKRFVSDDVPGSSNKLKDSSFPETSTHNRKRVRTFSEEQEHEIKVLFERFKDHKKCSHMIANALDGDGKYTAAQVSRKLKNLGLVVPQKKKSSETRKQLSDIELTDSGEQSDEETMQAILKRKMKSSETSNRSSDIELTDRGEQSDEETLLAIKKRNTRKRSKSSTQDTATEISNHETTEQENSVHDDELNMMQIDEGSGGLEAVDSADLRETDSLKDKLNDSDIDDPDRGLVISTDQHADQWLQKHNELVDIIDSGDDTSPVQSTRPGSRRTFKMIVDIDDDE</sequence>
<organism evidence="1 2">
    <name type="scientific">Dioscorea alata</name>
    <name type="common">Purple yam</name>
    <dbReference type="NCBI Taxonomy" id="55571"/>
    <lineage>
        <taxon>Eukaryota</taxon>
        <taxon>Viridiplantae</taxon>
        <taxon>Streptophyta</taxon>
        <taxon>Embryophyta</taxon>
        <taxon>Tracheophyta</taxon>
        <taxon>Spermatophyta</taxon>
        <taxon>Magnoliopsida</taxon>
        <taxon>Liliopsida</taxon>
        <taxon>Dioscoreales</taxon>
        <taxon>Dioscoreaceae</taxon>
        <taxon>Dioscorea</taxon>
    </lineage>
</organism>
<comment type="caution">
    <text evidence="1">The sequence shown here is derived from an EMBL/GenBank/DDBJ whole genome shotgun (WGS) entry which is preliminary data.</text>
</comment>
<accession>A0ACB7W9H7</accession>
<proteinExistence type="predicted"/>
<keyword evidence="2" id="KW-1185">Reference proteome</keyword>
<dbReference type="Proteomes" id="UP000827976">
    <property type="component" value="Chromosome 4"/>
</dbReference>
<evidence type="ECO:0000313" key="1">
    <source>
        <dbReference type="EMBL" id="KAH7684774.1"/>
    </source>
</evidence>
<protein>
    <submittedName>
        <fullName evidence="1">Timeless C-terminal protein</fullName>
    </submittedName>
</protein>
<reference evidence="2" key="1">
    <citation type="journal article" date="2022" name="Nat. Commun.">
        <title>Chromosome evolution and the genetic basis of agronomically important traits in greater yam.</title>
        <authorList>
            <person name="Bredeson J.V."/>
            <person name="Lyons J.B."/>
            <person name="Oniyinde I.O."/>
            <person name="Okereke N.R."/>
            <person name="Kolade O."/>
            <person name="Nnabue I."/>
            <person name="Nwadili C.O."/>
            <person name="Hribova E."/>
            <person name="Parker M."/>
            <person name="Nwogha J."/>
            <person name="Shu S."/>
            <person name="Carlson J."/>
            <person name="Kariba R."/>
            <person name="Muthemba S."/>
            <person name="Knop K."/>
            <person name="Barton G.J."/>
            <person name="Sherwood A.V."/>
            <person name="Lopez-Montes A."/>
            <person name="Asiedu R."/>
            <person name="Jamnadass R."/>
            <person name="Muchugi A."/>
            <person name="Goodstein D."/>
            <person name="Egesi C.N."/>
            <person name="Featherston J."/>
            <person name="Asfaw A."/>
            <person name="Simpson G.G."/>
            <person name="Dolezel J."/>
            <person name="Hendre P.S."/>
            <person name="Van Deynze A."/>
            <person name="Kumar P.L."/>
            <person name="Obidiegwu J.E."/>
            <person name="Bhattacharjee R."/>
            <person name="Rokhsar D.S."/>
        </authorList>
    </citation>
    <scope>NUCLEOTIDE SEQUENCE [LARGE SCALE GENOMIC DNA]</scope>
    <source>
        <strain evidence="2">cv. TDa95/00328</strain>
    </source>
</reference>